<dbReference type="GO" id="GO:0045893">
    <property type="term" value="P:positive regulation of DNA-templated transcription"/>
    <property type="evidence" value="ECO:0007669"/>
    <property type="project" value="UniProtKB-ARBA"/>
</dbReference>
<dbReference type="PROSITE" id="PS51189">
    <property type="entry name" value="FAT"/>
    <property type="match status" value="1"/>
</dbReference>
<accession>A0A7R9JR15</accession>
<dbReference type="GO" id="GO:0004674">
    <property type="term" value="F:protein serine/threonine kinase activity"/>
    <property type="evidence" value="ECO:0007669"/>
    <property type="project" value="UniProtKB-KW"/>
</dbReference>
<feature type="compositionally biased region" description="Polar residues" evidence="11">
    <location>
        <begin position="1398"/>
        <end position="1408"/>
    </location>
</feature>
<dbReference type="InterPro" id="IPR036940">
    <property type="entry name" value="PI3/4_kinase_cat_sf"/>
</dbReference>
<comment type="catalytic activity">
    <reaction evidence="9">
        <text>L-seryl-[protein] + ATP = O-phospho-L-seryl-[protein] + ADP + H(+)</text>
        <dbReference type="Rhea" id="RHEA:17989"/>
        <dbReference type="Rhea" id="RHEA-COMP:9863"/>
        <dbReference type="Rhea" id="RHEA-COMP:11604"/>
        <dbReference type="ChEBI" id="CHEBI:15378"/>
        <dbReference type="ChEBI" id="CHEBI:29999"/>
        <dbReference type="ChEBI" id="CHEBI:30616"/>
        <dbReference type="ChEBI" id="CHEBI:83421"/>
        <dbReference type="ChEBI" id="CHEBI:456216"/>
        <dbReference type="EC" id="2.7.11.1"/>
    </reaction>
</comment>
<sequence>MKGKKKGENRCQPITSYGAGQSDLTTSEMLVNMSSSTLEEYFPAIAIATLMRIIRDQTLAQYHTMVVQAVTFIFKSLGIKCVPYISQVMPSFLNVVRSADVNFREFLFQQLAVLIAIVKQHIRNYLDDIFTLIKEFWTINSPLQSTLILLVEHIAVALGAEFKIYLPQLMPQILRVLMHDTSKDRIVTVKLLLALQKFGNNLDDYLHLVLPPIVRLFDAADCPVPVCRVALETVDHLADTLDFTDMASRIIHPLVRTLDSCPELRATGMETLCALVVQLGRKYQIFIPLVHRVVTKHKINCQRYEVLSCKILTETTIAEEEDYLLMRHRLSRHKNRDLALTSSDTTTIKRLHVSAGNLQRAWTATRRVSKDDWLEWLRRLSIELLKESPSPALRSCWALAQTYSQLPRDLFNAAFVSCWTELSEALQKELIQSLEQALLVPDLPEITQTILNLAEFMEHCDKGPLPLDPQLLGERAMHCRAYAKALHYKEDEFHKGPNSQVFESLISINNKLQQKEAAAGLLEYVMSHQASDLKVQERWYEKLHNWEVALKLYQERLETNLDDIELSLGQMRGQLHSVANQHWNQLKDDGRQRMSRMAAAAAWGLGQWDSMEQYVNCIPRDTQDGAFYRALIDSARDLLDTELTAMAGESYQRAYGAMVSVQMLAELEEVVQYKLVPERRPTIRKMWWDRLQGCQRVVEDWQRIIQVRTLVVTPQEDMYTWLKYASLCRKSGRLMLSHKTLVMLMGMDPTQTPDQALPAHHPQVTFAYTKHMWMAGWREEAYRCYLKLGQWQESLQGINENSIPAVLQYYAAATDHDGTWYKAWHAWAYMNFETVLFYKHQQQQQLATGGETGSTAAQRAAADLTNPRPGPSSIYISQFTVPAVDGFFRSIALSHGSSLQDTLRLLTLWFDYGQWPEVYDAIVEGIRTIEIDTKSASSARRSAANKILNSMCEHSPVLVNQAYMVSDELIRVAILWHELWHEGLEEASRLYFGERNVKGMFDTLGPLHEMLERGPQTLKETSFNQAYGRDLMEAQEWCHRYKVSGNVRDLNQAWDLYYHVFRRISRQLPQLTSLELQYVSPKLLMCRDLELAVPGSYIPGQPVVRIAHIQSSLQVITSKQRPRKLCVRGSNGRDYMFLLKGHEDLRQDERVMQLFGLVNTLLLNDPDTFRRNLTIQRYAVIPLSTNSGLIGWVPHCDTLHTLIRDYREKKKILLNIEHRIMLRMAPDYDHLTLMQKVEVFEHALDTTQGDDLSRLLWLKSPSSEVWFDRRTNYTRSLAVMSMVGYILGLGDRHPSNLMLDRLSGKILHIDFGDCFEVAMTREKFPEKIPFRLTRMLINAMEVTGIEGTYRRTCESVMSVLHRNKDSLMAVLEAFVYDPLLNWRLMDNAAPKVKRSKTQGDASISSSSQEHGDILDSAGSLSATLPKKGAPSSVENGGDGSQPEALNKKALAIITRVREKLTGRDFLHEETLTIQRQVDLLIQQATSNENLCQCYIGWCPFW</sequence>
<dbReference type="GO" id="GO:0031932">
    <property type="term" value="C:TORC2 complex"/>
    <property type="evidence" value="ECO:0007669"/>
    <property type="project" value="TreeGrafter"/>
</dbReference>
<dbReference type="InterPro" id="IPR036738">
    <property type="entry name" value="FRB_sf"/>
</dbReference>
<dbReference type="Pfam" id="PF08771">
    <property type="entry name" value="FRB_dom"/>
    <property type="match status" value="1"/>
</dbReference>
<feature type="domain" description="FATC" evidence="14">
    <location>
        <begin position="1469"/>
        <end position="1501"/>
    </location>
</feature>
<keyword evidence="10" id="KW-0723">Serine/threonine-protein kinase</keyword>
<dbReference type="SMART" id="SM00146">
    <property type="entry name" value="PI3Kc"/>
    <property type="match status" value="1"/>
</dbReference>
<dbReference type="InterPro" id="IPR014009">
    <property type="entry name" value="PIK_FAT"/>
</dbReference>
<dbReference type="GO" id="GO:0005737">
    <property type="term" value="C:cytoplasm"/>
    <property type="evidence" value="ECO:0007669"/>
    <property type="project" value="TreeGrafter"/>
</dbReference>
<dbReference type="SMART" id="SM01345">
    <property type="entry name" value="Rapamycin_bind"/>
    <property type="match status" value="1"/>
</dbReference>
<keyword evidence="3" id="KW-0677">Repeat</keyword>
<dbReference type="InterPro" id="IPR026683">
    <property type="entry name" value="TOR_cat"/>
</dbReference>
<dbReference type="InterPro" id="IPR024585">
    <property type="entry name" value="mTOR_dom"/>
</dbReference>
<evidence type="ECO:0000256" key="5">
    <source>
        <dbReference type="ARBA" id="ARBA00022777"/>
    </source>
</evidence>
<dbReference type="GO" id="GO:0038202">
    <property type="term" value="P:TORC1 signaling"/>
    <property type="evidence" value="ECO:0007669"/>
    <property type="project" value="TreeGrafter"/>
</dbReference>
<dbReference type="Pfam" id="PF02259">
    <property type="entry name" value="FAT"/>
    <property type="match status" value="1"/>
</dbReference>
<organism evidence="15">
    <name type="scientific">Timema genevievae</name>
    <name type="common">Walking stick</name>
    <dbReference type="NCBI Taxonomy" id="629358"/>
    <lineage>
        <taxon>Eukaryota</taxon>
        <taxon>Metazoa</taxon>
        <taxon>Ecdysozoa</taxon>
        <taxon>Arthropoda</taxon>
        <taxon>Hexapoda</taxon>
        <taxon>Insecta</taxon>
        <taxon>Pterygota</taxon>
        <taxon>Neoptera</taxon>
        <taxon>Polyneoptera</taxon>
        <taxon>Phasmatodea</taxon>
        <taxon>Timematodea</taxon>
        <taxon>Timematoidea</taxon>
        <taxon>Timematidae</taxon>
        <taxon>Timema</taxon>
    </lineage>
</organism>
<dbReference type="PROSITE" id="PS00915">
    <property type="entry name" value="PI3_4_KINASE_1"/>
    <property type="match status" value="1"/>
</dbReference>
<feature type="region of interest" description="Disordered" evidence="11">
    <location>
        <begin position="849"/>
        <end position="869"/>
    </location>
</feature>
<evidence type="ECO:0000313" key="15">
    <source>
        <dbReference type="EMBL" id="CAD7587729.1"/>
    </source>
</evidence>
<dbReference type="InterPro" id="IPR018936">
    <property type="entry name" value="PI3/4_kinase_CS"/>
</dbReference>
<evidence type="ECO:0000256" key="11">
    <source>
        <dbReference type="SAM" id="MobiDB-lite"/>
    </source>
</evidence>
<dbReference type="GO" id="GO:0010605">
    <property type="term" value="P:negative regulation of macromolecule metabolic process"/>
    <property type="evidence" value="ECO:0007669"/>
    <property type="project" value="UniProtKB-ARBA"/>
</dbReference>
<proteinExistence type="inferred from homology"/>
<evidence type="ECO:0000256" key="3">
    <source>
        <dbReference type="ARBA" id="ARBA00022737"/>
    </source>
</evidence>
<dbReference type="SUPFAM" id="SSF47212">
    <property type="entry name" value="FKBP12-rapamycin-binding domain of FKBP-rapamycin-associated protein (FRAP)"/>
    <property type="match status" value="1"/>
</dbReference>
<dbReference type="GO" id="GO:0016242">
    <property type="term" value="P:negative regulation of macroautophagy"/>
    <property type="evidence" value="ECO:0007669"/>
    <property type="project" value="TreeGrafter"/>
</dbReference>
<name>A0A7R9JR15_TIMGE</name>
<dbReference type="InterPro" id="IPR000403">
    <property type="entry name" value="PI3/4_kinase_cat_dom"/>
</dbReference>
<dbReference type="InterPro" id="IPR050517">
    <property type="entry name" value="DDR_Repair_Kinase"/>
</dbReference>
<evidence type="ECO:0000256" key="10">
    <source>
        <dbReference type="RuleBase" id="RU364109"/>
    </source>
</evidence>
<dbReference type="InterPro" id="IPR003151">
    <property type="entry name" value="PIK-rel_kinase_FAT"/>
</dbReference>
<feature type="region of interest" description="Disordered" evidence="11">
    <location>
        <begin position="1393"/>
        <end position="1412"/>
    </location>
</feature>
<dbReference type="Gene3D" id="1.10.1070.11">
    <property type="entry name" value="Phosphatidylinositol 3-/4-kinase, catalytic domain"/>
    <property type="match status" value="1"/>
</dbReference>
<evidence type="ECO:0000256" key="4">
    <source>
        <dbReference type="ARBA" id="ARBA00022741"/>
    </source>
</evidence>
<dbReference type="SMART" id="SM01346">
    <property type="entry name" value="DUF3385"/>
    <property type="match status" value="1"/>
</dbReference>
<comment type="similarity">
    <text evidence="1 10">Belongs to the PI3/PI4-kinase family.</text>
</comment>
<feature type="domain" description="PI3K/PI4K catalytic" evidence="12">
    <location>
        <begin position="1109"/>
        <end position="1422"/>
    </location>
</feature>
<dbReference type="GO" id="GO:0031931">
    <property type="term" value="C:TORC1 complex"/>
    <property type="evidence" value="ECO:0007669"/>
    <property type="project" value="UniProtKB-ARBA"/>
</dbReference>
<evidence type="ECO:0000256" key="9">
    <source>
        <dbReference type="ARBA" id="ARBA00048679"/>
    </source>
</evidence>
<keyword evidence="5 10" id="KW-0418">Kinase</keyword>
<keyword evidence="7" id="KW-0131">Cell cycle</keyword>
<dbReference type="SUPFAM" id="SSF56112">
    <property type="entry name" value="Protein kinase-like (PK-like)"/>
    <property type="match status" value="1"/>
</dbReference>
<comment type="catalytic activity">
    <reaction evidence="8 10">
        <text>L-threonyl-[protein] + ATP = O-phospho-L-threonyl-[protein] + ADP + H(+)</text>
        <dbReference type="Rhea" id="RHEA:46608"/>
        <dbReference type="Rhea" id="RHEA-COMP:11060"/>
        <dbReference type="Rhea" id="RHEA-COMP:11605"/>
        <dbReference type="ChEBI" id="CHEBI:15378"/>
        <dbReference type="ChEBI" id="CHEBI:30013"/>
        <dbReference type="ChEBI" id="CHEBI:30616"/>
        <dbReference type="ChEBI" id="CHEBI:61977"/>
        <dbReference type="ChEBI" id="CHEBI:456216"/>
        <dbReference type="EC" id="2.7.11.1"/>
    </reaction>
</comment>
<evidence type="ECO:0000256" key="8">
    <source>
        <dbReference type="ARBA" id="ARBA00047899"/>
    </source>
</evidence>
<dbReference type="InterPro" id="IPR016024">
    <property type="entry name" value="ARM-type_fold"/>
</dbReference>
<dbReference type="FunFam" id="3.30.1010.10:FF:000004">
    <property type="entry name" value="Serine/threonine-protein kinase TOR"/>
    <property type="match status" value="1"/>
</dbReference>
<reference evidence="15" key="1">
    <citation type="submission" date="2020-11" db="EMBL/GenBank/DDBJ databases">
        <authorList>
            <person name="Tran Van P."/>
        </authorList>
    </citation>
    <scope>NUCLEOTIDE SEQUENCE</scope>
</reference>
<dbReference type="Gene3D" id="1.20.120.150">
    <property type="entry name" value="FKBP12-rapamycin binding domain"/>
    <property type="match status" value="1"/>
</dbReference>
<evidence type="ECO:0000259" key="13">
    <source>
        <dbReference type="PROSITE" id="PS51189"/>
    </source>
</evidence>
<dbReference type="PANTHER" id="PTHR11139">
    <property type="entry name" value="ATAXIA TELANGIECTASIA MUTATED ATM -RELATED"/>
    <property type="match status" value="1"/>
</dbReference>
<dbReference type="Pfam" id="PF11865">
    <property type="entry name" value="mTOR_dom"/>
    <property type="match status" value="1"/>
</dbReference>
<dbReference type="CDD" id="cd05169">
    <property type="entry name" value="PIKKc_TOR"/>
    <property type="match status" value="1"/>
</dbReference>
<dbReference type="FunFam" id="1.20.120.150:FF:000001">
    <property type="entry name" value="Serine/threonine-protein kinase TOR"/>
    <property type="match status" value="1"/>
</dbReference>
<evidence type="ECO:0000256" key="7">
    <source>
        <dbReference type="ARBA" id="ARBA00023306"/>
    </source>
</evidence>
<dbReference type="SUPFAM" id="SSF48371">
    <property type="entry name" value="ARM repeat"/>
    <property type="match status" value="1"/>
</dbReference>
<keyword evidence="6 10" id="KW-0067">ATP-binding</keyword>
<dbReference type="FunFam" id="1.10.1070.11:FF:000007">
    <property type="entry name" value="Serine/threonine-protein kinase TOR"/>
    <property type="match status" value="1"/>
</dbReference>
<keyword evidence="2 10" id="KW-0808">Transferase</keyword>
<dbReference type="EMBL" id="OE839576">
    <property type="protein sequence ID" value="CAD7587729.1"/>
    <property type="molecule type" value="Genomic_DNA"/>
</dbReference>
<dbReference type="GO" id="GO:0005524">
    <property type="term" value="F:ATP binding"/>
    <property type="evidence" value="ECO:0007669"/>
    <property type="project" value="UniProtKB-KW"/>
</dbReference>
<dbReference type="Gene3D" id="3.30.1010.10">
    <property type="entry name" value="Phosphatidylinositol 3-kinase Catalytic Subunit, Chain A, domain 4"/>
    <property type="match status" value="1"/>
</dbReference>
<dbReference type="SMART" id="SM01343">
    <property type="entry name" value="FATC"/>
    <property type="match status" value="1"/>
</dbReference>
<dbReference type="GO" id="GO:0045787">
    <property type="term" value="P:positive regulation of cell cycle"/>
    <property type="evidence" value="ECO:0007669"/>
    <property type="project" value="UniProtKB-ARBA"/>
</dbReference>
<dbReference type="EC" id="2.7.11.1" evidence="10"/>
<dbReference type="PROSITE" id="PS50290">
    <property type="entry name" value="PI3_4_KINASE_3"/>
    <property type="match status" value="1"/>
</dbReference>
<evidence type="ECO:0000256" key="6">
    <source>
        <dbReference type="ARBA" id="ARBA00022840"/>
    </source>
</evidence>
<dbReference type="InterPro" id="IPR011009">
    <property type="entry name" value="Kinase-like_dom_sf"/>
</dbReference>
<dbReference type="GO" id="GO:2000243">
    <property type="term" value="P:positive regulation of reproductive process"/>
    <property type="evidence" value="ECO:0007669"/>
    <property type="project" value="UniProtKB-ARBA"/>
</dbReference>
<keyword evidence="4 10" id="KW-0547">Nucleotide-binding</keyword>
<dbReference type="PROSITE" id="PS51190">
    <property type="entry name" value="FATC"/>
    <property type="match status" value="1"/>
</dbReference>
<dbReference type="InterPro" id="IPR003152">
    <property type="entry name" value="FATC_dom"/>
</dbReference>
<dbReference type="GO" id="GO:0005634">
    <property type="term" value="C:nucleus"/>
    <property type="evidence" value="ECO:0007669"/>
    <property type="project" value="TreeGrafter"/>
</dbReference>
<dbReference type="GO" id="GO:0045930">
    <property type="term" value="P:negative regulation of mitotic cell cycle"/>
    <property type="evidence" value="ECO:0007669"/>
    <property type="project" value="UniProtKB-ARBA"/>
</dbReference>
<dbReference type="Pfam" id="PF02260">
    <property type="entry name" value="FATC"/>
    <property type="match status" value="1"/>
</dbReference>
<dbReference type="InterPro" id="IPR009076">
    <property type="entry name" value="FRB_dom"/>
</dbReference>
<dbReference type="PANTHER" id="PTHR11139:SF9">
    <property type="entry name" value="SERINE_THREONINE-PROTEIN KINASE MTOR"/>
    <property type="match status" value="1"/>
</dbReference>
<evidence type="ECO:0000256" key="2">
    <source>
        <dbReference type="ARBA" id="ARBA00022679"/>
    </source>
</evidence>
<dbReference type="InterPro" id="IPR011989">
    <property type="entry name" value="ARM-like"/>
</dbReference>
<evidence type="ECO:0000259" key="14">
    <source>
        <dbReference type="PROSITE" id="PS51190"/>
    </source>
</evidence>
<gene>
    <name evidence="15" type="ORF">TGEB3V08_LOCUS1893</name>
</gene>
<dbReference type="Pfam" id="PF00454">
    <property type="entry name" value="PI3_PI4_kinase"/>
    <property type="match status" value="1"/>
</dbReference>
<evidence type="ECO:0000259" key="12">
    <source>
        <dbReference type="PROSITE" id="PS50290"/>
    </source>
</evidence>
<dbReference type="Gene3D" id="1.25.10.10">
    <property type="entry name" value="Leucine-rich Repeat Variant"/>
    <property type="match status" value="1"/>
</dbReference>
<dbReference type="GO" id="GO:0044877">
    <property type="term" value="F:protein-containing complex binding"/>
    <property type="evidence" value="ECO:0007669"/>
    <property type="project" value="InterPro"/>
</dbReference>
<evidence type="ECO:0000256" key="1">
    <source>
        <dbReference type="ARBA" id="ARBA00011031"/>
    </source>
</evidence>
<protein>
    <recommendedName>
        <fullName evidence="10">Serine/threonine-protein kinase TOR</fullName>
        <ecNumber evidence="10">2.7.11.1</ecNumber>
    </recommendedName>
</protein>
<feature type="domain" description="FAT" evidence="13">
    <location>
        <begin position="471"/>
        <end position="969"/>
    </location>
</feature>
<dbReference type="PROSITE" id="PS00916">
    <property type="entry name" value="PI3_4_KINASE_2"/>
    <property type="match status" value="1"/>
</dbReference>